<evidence type="ECO:0000313" key="2">
    <source>
        <dbReference type="EMBL" id="XCH45029.1"/>
    </source>
</evidence>
<dbReference type="EMBL" id="PP931174">
    <property type="protein sequence ID" value="XCH45029.1"/>
    <property type="molecule type" value="Genomic_DNA"/>
</dbReference>
<evidence type="ECO:0000256" key="1">
    <source>
        <dbReference type="SAM" id="Phobius"/>
    </source>
</evidence>
<protein>
    <submittedName>
        <fullName evidence="2">Uncharacterized protein</fullName>
    </submittedName>
</protein>
<organism evidence="2">
    <name type="scientific">Mammaliicoccus phage MSShimriz1</name>
    <dbReference type="NCBI Taxonomy" id="3230127"/>
    <lineage>
        <taxon>Viruses</taxon>
    </lineage>
</organism>
<proteinExistence type="predicted"/>
<keyword evidence="1" id="KW-0812">Transmembrane</keyword>
<keyword evidence="1" id="KW-1133">Transmembrane helix</keyword>
<sequence length="43" mass="5348">MSRINFIHLFIFMNTNPRESGVFYTLIFTNTYLTLIYQYHYYT</sequence>
<accession>A0AAU8GRK8</accession>
<reference evidence="2" key="1">
    <citation type="submission" date="2024-06" db="EMBL/GenBank/DDBJ databases">
        <authorList>
            <person name="Ashkenazi R."/>
            <person name="Lipszyc R.R."/>
            <person name="Braunstein R."/>
            <person name="Yerushalmy O."/>
            <person name="Alkalay-Oren S."/>
            <person name="Coppenhagn-Glazer S."/>
            <person name="Hazan R."/>
        </authorList>
    </citation>
    <scope>NUCLEOTIDE SEQUENCE</scope>
</reference>
<keyword evidence="1" id="KW-0472">Membrane</keyword>
<name>A0AAU8GRK8_9VIRU</name>
<feature type="transmembrane region" description="Helical" evidence="1">
    <location>
        <begin position="21"/>
        <end position="40"/>
    </location>
</feature>